<evidence type="ECO:0000256" key="9">
    <source>
        <dbReference type="SAM" id="Phobius"/>
    </source>
</evidence>
<dbReference type="PANTHER" id="PTHR34702">
    <property type="entry name" value="NA(+)/H(+) ANTIPORTER SUBUNIT F1"/>
    <property type="match status" value="1"/>
</dbReference>
<evidence type="ECO:0000256" key="6">
    <source>
        <dbReference type="ARBA" id="ARBA00022989"/>
    </source>
</evidence>
<dbReference type="AlphaFoldDB" id="A0A1I0G563"/>
<dbReference type="NCBIfam" id="NF009248">
    <property type="entry name" value="PRK12600.1"/>
    <property type="match status" value="1"/>
</dbReference>
<protein>
    <submittedName>
        <fullName evidence="10">Multicomponent Na+:H+ antiporter subunit F</fullName>
    </submittedName>
</protein>
<dbReference type="GO" id="GO:0005886">
    <property type="term" value="C:plasma membrane"/>
    <property type="evidence" value="ECO:0007669"/>
    <property type="project" value="UniProtKB-SubCell"/>
</dbReference>
<comment type="subcellular location">
    <subcellularLocation>
        <location evidence="1 8">Cell membrane</location>
        <topology evidence="1 8">Multi-pass membrane protein</topology>
    </subcellularLocation>
</comment>
<evidence type="ECO:0000256" key="1">
    <source>
        <dbReference type="ARBA" id="ARBA00004651"/>
    </source>
</evidence>
<keyword evidence="6 9" id="KW-1133">Transmembrane helix</keyword>
<feature type="transmembrane region" description="Helical" evidence="9">
    <location>
        <begin position="45"/>
        <end position="68"/>
    </location>
</feature>
<evidence type="ECO:0000256" key="3">
    <source>
        <dbReference type="ARBA" id="ARBA00022448"/>
    </source>
</evidence>
<dbReference type="PANTHER" id="PTHR34702:SF1">
    <property type="entry name" value="NA(+)_H(+) ANTIPORTER SUBUNIT F"/>
    <property type="match status" value="1"/>
</dbReference>
<reference evidence="11" key="1">
    <citation type="submission" date="2016-10" db="EMBL/GenBank/DDBJ databases">
        <authorList>
            <person name="Varghese N."/>
            <person name="Submissions S."/>
        </authorList>
    </citation>
    <scope>NUCLEOTIDE SEQUENCE [LARGE SCALE GENOMIC DNA]</scope>
    <source>
        <strain evidence="11">CGMCC 1.3566</strain>
    </source>
</reference>
<dbReference type="Pfam" id="PF04066">
    <property type="entry name" value="MrpF_PhaF"/>
    <property type="match status" value="1"/>
</dbReference>
<organism evidence="10 11">
    <name type="scientific">Salinibacillus kushneri</name>
    <dbReference type="NCBI Taxonomy" id="237682"/>
    <lineage>
        <taxon>Bacteria</taxon>
        <taxon>Bacillati</taxon>
        <taxon>Bacillota</taxon>
        <taxon>Bacilli</taxon>
        <taxon>Bacillales</taxon>
        <taxon>Bacillaceae</taxon>
        <taxon>Salinibacillus</taxon>
    </lineage>
</organism>
<gene>
    <name evidence="10" type="ORF">SAMN05421676_106216</name>
</gene>
<evidence type="ECO:0000256" key="4">
    <source>
        <dbReference type="ARBA" id="ARBA00022475"/>
    </source>
</evidence>
<keyword evidence="5 9" id="KW-0812">Transmembrane</keyword>
<keyword evidence="7 8" id="KW-0472">Membrane</keyword>
<keyword evidence="3 8" id="KW-0813">Transport</keyword>
<feature type="transmembrane region" description="Helical" evidence="9">
    <location>
        <begin position="12"/>
        <end position="33"/>
    </location>
</feature>
<feature type="transmembrane region" description="Helical" evidence="9">
    <location>
        <begin position="74"/>
        <end position="93"/>
    </location>
</feature>
<evidence type="ECO:0000313" key="10">
    <source>
        <dbReference type="EMBL" id="SET65788.1"/>
    </source>
</evidence>
<dbReference type="InterPro" id="IPR007208">
    <property type="entry name" value="MrpF/PhaF-like"/>
</dbReference>
<keyword evidence="11" id="KW-1185">Reference proteome</keyword>
<evidence type="ECO:0000256" key="5">
    <source>
        <dbReference type="ARBA" id="ARBA00022692"/>
    </source>
</evidence>
<evidence type="ECO:0000256" key="8">
    <source>
        <dbReference type="PIRNR" id="PIRNR028784"/>
    </source>
</evidence>
<dbReference type="Proteomes" id="UP000199095">
    <property type="component" value="Unassembled WGS sequence"/>
</dbReference>
<comment type="similarity">
    <text evidence="2 8">Belongs to the CPA3 antiporters (TC 2.A.63) subunit F family.</text>
</comment>
<proteinExistence type="inferred from homology"/>
<dbReference type="RefSeq" id="WP_093135267.1">
    <property type="nucleotide sequence ID" value="NZ_FOHJ01000006.1"/>
</dbReference>
<keyword evidence="4 8" id="KW-1003">Cell membrane</keyword>
<dbReference type="GO" id="GO:0015385">
    <property type="term" value="F:sodium:proton antiporter activity"/>
    <property type="evidence" value="ECO:0007669"/>
    <property type="project" value="TreeGrafter"/>
</dbReference>
<dbReference type="EMBL" id="FOHJ01000006">
    <property type="protein sequence ID" value="SET65788.1"/>
    <property type="molecule type" value="Genomic_DNA"/>
</dbReference>
<keyword evidence="8" id="KW-0050">Antiport</keyword>
<evidence type="ECO:0000256" key="7">
    <source>
        <dbReference type="ARBA" id="ARBA00023136"/>
    </source>
</evidence>
<keyword evidence="8" id="KW-0406">Ion transport</keyword>
<accession>A0A1I0G563</accession>
<sequence length="104" mass="11193">MGEEEIAVLSPFLETVTIVCIVGISISIFILIYRVLKGPTNPDRAVALDAIGVNLMALAGLLAILLVTTKFNDVILLIGILLFIGTIAIAKFLEKGVIIDRDRD</sequence>
<evidence type="ECO:0000313" key="11">
    <source>
        <dbReference type="Proteomes" id="UP000199095"/>
    </source>
</evidence>
<evidence type="ECO:0000256" key="2">
    <source>
        <dbReference type="ARBA" id="ARBA00009212"/>
    </source>
</evidence>
<dbReference type="STRING" id="237682.SAMN05421676_106216"/>
<dbReference type="PIRSF" id="PIRSF028784">
    <property type="entry name" value="MrpF"/>
    <property type="match status" value="1"/>
</dbReference>
<name>A0A1I0G563_9BACI</name>